<dbReference type="Pfam" id="PF13672">
    <property type="entry name" value="PP2C_2"/>
    <property type="match status" value="1"/>
</dbReference>
<evidence type="ECO:0000259" key="1">
    <source>
        <dbReference type="PROSITE" id="PS51746"/>
    </source>
</evidence>
<organism evidence="2 3">
    <name type="scientific">Methylocystis parvus</name>
    <dbReference type="NCBI Taxonomy" id="134"/>
    <lineage>
        <taxon>Bacteria</taxon>
        <taxon>Pseudomonadati</taxon>
        <taxon>Pseudomonadota</taxon>
        <taxon>Alphaproteobacteria</taxon>
        <taxon>Hyphomicrobiales</taxon>
        <taxon>Methylocystaceae</taxon>
        <taxon>Methylocystis</taxon>
    </lineage>
</organism>
<dbReference type="InterPro" id="IPR036457">
    <property type="entry name" value="PPM-type-like_dom_sf"/>
</dbReference>
<feature type="domain" description="PPM-type phosphatase" evidence="1">
    <location>
        <begin position="15"/>
        <end position="256"/>
    </location>
</feature>
<dbReference type="CDD" id="cd00143">
    <property type="entry name" value="PP2Cc"/>
    <property type="match status" value="1"/>
</dbReference>
<dbReference type="InterPro" id="IPR015655">
    <property type="entry name" value="PP2C"/>
</dbReference>
<dbReference type="EMBL" id="CP044331">
    <property type="protein sequence ID" value="QGM96164.1"/>
    <property type="molecule type" value="Genomic_DNA"/>
</dbReference>
<evidence type="ECO:0000313" key="3">
    <source>
        <dbReference type="Proteomes" id="UP000422569"/>
    </source>
</evidence>
<proteinExistence type="predicted"/>
<accession>A0A6B8LXI5</accession>
<reference evidence="2 3" key="1">
    <citation type="submission" date="2019-09" db="EMBL/GenBank/DDBJ databases">
        <title>Isolation and complete genome sequencing of Methylocystis species.</title>
        <authorList>
            <person name="Rumah B.L."/>
            <person name="Stead C.E."/>
            <person name="Stevens B.C."/>
            <person name="Minton N.P."/>
            <person name="Grosse-Honebrink A."/>
            <person name="Zhang Y."/>
        </authorList>
    </citation>
    <scope>NUCLEOTIDE SEQUENCE [LARGE SCALE GENOMIC DNA]</scope>
    <source>
        <strain evidence="2 3">BRCS2</strain>
    </source>
</reference>
<dbReference type="SUPFAM" id="SSF81606">
    <property type="entry name" value="PP2C-like"/>
    <property type="match status" value="1"/>
</dbReference>
<protein>
    <submittedName>
        <fullName evidence="2">Serine/threonine-protein phosphatase</fullName>
    </submittedName>
</protein>
<name>A0A6B8LXI5_9HYPH</name>
<dbReference type="SMART" id="SM00332">
    <property type="entry name" value="PP2Cc"/>
    <property type="match status" value="1"/>
</dbReference>
<gene>
    <name evidence="2" type="ORF">F7D14_00755</name>
</gene>
<dbReference type="SMART" id="SM00331">
    <property type="entry name" value="PP2C_SIG"/>
    <property type="match status" value="1"/>
</dbReference>
<evidence type="ECO:0000313" key="2">
    <source>
        <dbReference type="EMBL" id="QGM96164.1"/>
    </source>
</evidence>
<dbReference type="KEGG" id="mpar:F7D14_00755"/>
<dbReference type="RefSeq" id="WP_040579230.1">
    <property type="nucleotide sequence ID" value="NZ_CP044331.1"/>
</dbReference>
<dbReference type="InterPro" id="IPR001932">
    <property type="entry name" value="PPM-type_phosphatase-like_dom"/>
</dbReference>
<dbReference type="PANTHER" id="PTHR13832:SF827">
    <property type="entry name" value="PROTEIN PHOSPHATASE 1L"/>
    <property type="match status" value="1"/>
</dbReference>
<dbReference type="GO" id="GO:0004722">
    <property type="term" value="F:protein serine/threonine phosphatase activity"/>
    <property type="evidence" value="ECO:0007669"/>
    <property type="project" value="InterPro"/>
</dbReference>
<sequence length="294" mass="30225">MGGVETFKSSLRVAGAMKTDVGCVRCLNEDSVVFVMPPPAAPDAKFGALALVADGMGGHAAGEIASALAVEVIWRVFYSMDAPPPQVLSAALEAANRAILEHAAAHPECAGMGTTCTVLGVRDGSLWLGHVGDTRAYILRDNHLTQLSDDQTLHAQMVRDGLMEAGEAGTGPGSNVILQALGTRDEIEPTVWEEGLPLRVGDVVVLCSDGLHGLVADEKITSIVAKFAPAEACQRLVDAARAGGGYDNISVGVFVIENDAAAPQAQAATRRISVAGLAEPPPTATIVIGAGGKS</sequence>
<dbReference type="AlphaFoldDB" id="A0A6B8LXI5"/>
<keyword evidence="3" id="KW-1185">Reference proteome</keyword>
<dbReference type="PANTHER" id="PTHR13832">
    <property type="entry name" value="PROTEIN PHOSPHATASE 2C"/>
    <property type="match status" value="1"/>
</dbReference>
<dbReference type="Proteomes" id="UP000422569">
    <property type="component" value="Chromosome"/>
</dbReference>
<dbReference type="Gene3D" id="3.60.40.10">
    <property type="entry name" value="PPM-type phosphatase domain"/>
    <property type="match status" value="1"/>
</dbReference>
<dbReference type="PROSITE" id="PS51746">
    <property type="entry name" value="PPM_2"/>
    <property type="match status" value="1"/>
</dbReference>